<dbReference type="EMBL" id="VUNR01000002">
    <property type="protein sequence ID" value="MSU07632.1"/>
    <property type="molecule type" value="Genomic_DNA"/>
</dbReference>
<reference evidence="3 4" key="1">
    <citation type="submission" date="2019-08" db="EMBL/GenBank/DDBJ databases">
        <title>In-depth cultivation of the pig gut microbiome towards novel bacterial diversity and tailored functional studies.</title>
        <authorList>
            <person name="Wylensek D."/>
            <person name="Hitch T.C.A."/>
            <person name="Clavel T."/>
        </authorList>
    </citation>
    <scope>NUCLEOTIDE SEQUENCE [LARGE SCALE GENOMIC DNA]</scope>
    <source>
        <strain evidence="3 4">WCA-693-APC-5D-A</strain>
    </source>
</reference>
<dbReference type="GeneID" id="96777541"/>
<feature type="transmembrane region" description="Helical" evidence="2">
    <location>
        <begin position="104"/>
        <end position="125"/>
    </location>
</feature>
<keyword evidence="2" id="KW-0812">Transmembrane</keyword>
<evidence type="ECO:0000313" key="4">
    <source>
        <dbReference type="Proteomes" id="UP000433181"/>
    </source>
</evidence>
<keyword evidence="4" id="KW-1185">Reference proteome</keyword>
<evidence type="ECO:0000256" key="1">
    <source>
        <dbReference type="SAM" id="MobiDB-lite"/>
    </source>
</evidence>
<comment type="caution">
    <text evidence="3">The sequence shown here is derived from an EMBL/GenBank/DDBJ whole genome shotgun (WGS) entry which is preliminary data.</text>
</comment>
<keyword evidence="2" id="KW-1133">Transmembrane helix</keyword>
<keyword evidence="2" id="KW-0472">Membrane</keyword>
<dbReference type="RefSeq" id="WP_154405360.1">
    <property type="nucleotide sequence ID" value="NZ_VUNR01000002.1"/>
</dbReference>
<evidence type="ECO:0000313" key="3">
    <source>
        <dbReference type="EMBL" id="MSU07632.1"/>
    </source>
</evidence>
<feature type="compositionally biased region" description="Basic and acidic residues" evidence="1">
    <location>
        <begin position="30"/>
        <end position="41"/>
    </location>
</feature>
<feature type="region of interest" description="Disordered" evidence="1">
    <location>
        <begin position="1"/>
        <end position="64"/>
    </location>
</feature>
<dbReference type="Proteomes" id="UP000433181">
    <property type="component" value="Unassembled WGS sequence"/>
</dbReference>
<gene>
    <name evidence="3" type="ORF">FYJ84_01295</name>
</gene>
<feature type="compositionally biased region" description="Basic and acidic residues" evidence="1">
    <location>
        <begin position="204"/>
        <end position="220"/>
    </location>
</feature>
<feature type="region of interest" description="Disordered" evidence="1">
    <location>
        <begin position="174"/>
        <end position="241"/>
    </location>
</feature>
<evidence type="ECO:0000256" key="2">
    <source>
        <dbReference type="SAM" id="Phobius"/>
    </source>
</evidence>
<feature type="compositionally biased region" description="Basic and acidic residues" evidence="1">
    <location>
        <begin position="182"/>
        <end position="192"/>
    </location>
</feature>
<protein>
    <submittedName>
        <fullName evidence="3">Uncharacterized protein</fullName>
    </submittedName>
</protein>
<sequence>MNKDFEHTQPLPRVSPDMESQKTQLLNVGKVRELEPVEIPRRQQQADNGGYGGAGNMPPGDNTGINGMNSINNMNSINGRNGMNMNVPGNPPQKDRPGGRGKMIALLAVGFVVAAFCGAALSGYLSEQQAKKEALDSQHAAATRQLQEADSQQESLSRKKERLEAEYQRLLEEQKAAQSAADKLHGQKEQQEKSQQGKSAAGKVLDKITGDAGKQKKEAESTAAQEAEAKEKLESVSQSVQAAGAALEELDDQLDNLEAMRQQAKSVKADVDRAYSENKDTIDTVLHYVSVGLNALFK</sequence>
<accession>A0A6I2UEV8</accession>
<dbReference type="AlphaFoldDB" id="A0A6I2UEV8"/>
<organism evidence="3 4">
    <name type="scientific">Anaerovibrio slackiae</name>
    <dbReference type="NCBI Taxonomy" id="2652309"/>
    <lineage>
        <taxon>Bacteria</taxon>
        <taxon>Bacillati</taxon>
        <taxon>Bacillota</taxon>
        <taxon>Negativicutes</taxon>
        <taxon>Selenomonadales</taxon>
        <taxon>Selenomonadaceae</taxon>
        <taxon>Anaerovibrio</taxon>
    </lineage>
</organism>
<name>A0A6I2UEV8_9FIRM</name>
<proteinExistence type="predicted"/>